<dbReference type="InterPro" id="IPR004158">
    <property type="entry name" value="DUF247_pln"/>
</dbReference>
<dbReference type="EMBL" id="PGOL01002272">
    <property type="protein sequence ID" value="PKI49166.1"/>
    <property type="molecule type" value="Genomic_DNA"/>
</dbReference>
<accession>A0A2I0J0F4</accession>
<protein>
    <submittedName>
        <fullName evidence="1">Uncharacterized protein</fullName>
    </submittedName>
</protein>
<dbReference type="Proteomes" id="UP000233551">
    <property type="component" value="Unassembled WGS sequence"/>
</dbReference>
<gene>
    <name evidence="1" type="ORF">CRG98_030444</name>
</gene>
<comment type="caution">
    <text evidence="1">The sequence shown here is derived from an EMBL/GenBank/DDBJ whole genome shotgun (WGS) entry which is preliminary data.</text>
</comment>
<evidence type="ECO:0000313" key="1">
    <source>
        <dbReference type="EMBL" id="PKI49166.1"/>
    </source>
</evidence>
<reference evidence="1 2" key="1">
    <citation type="submission" date="2017-11" db="EMBL/GenBank/DDBJ databases">
        <title>De-novo sequencing of pomegranate (Punica granatum L.) genome.</title>
        <authorList>
            <person name="Akparov Z."/>
            <person name="Amiraslanov A."/>
            <person name="Hajiyeva S."/>
            <person name="Abbasov M."/>
            <person name="Kaur K."/>
            <person name="Hamwieh A."/>
            <person name="Solovyev V."/>
            <person name="Salamov A."/>
            <person name="Braich B."/>
            <person name="Kosarev P."/>
            <person name="Mahmoud A."/>
            <person name="Hajiyev E."/>
            <person name="Babayeva S."/>
            <person name="Izzatullayeva V."/>
            <person name="Mammadov A."/>
            <person name="Mammadov A."/>
            <person name="Sharifova S."/>
            <person name="Ojaghi J."/>
            <person name="Eynullazada K."/>
            <person name="Bayramov B."/>
            <person name="Abdulazimova A."/>
            <person name="Shahmuradov I."/>
        </authorList>
    </citation>
    <scope>NUCLEOTIDE SEQUENCE [LARGE SCALE GENOMIC DNA]</scope>
    <source>
        <strain evidence="2">cv. AG2017</strain>
        <tissue evidence="1">Leaf</tissue>
    </source>
</reference>
<organism evidence="1 2">
    <name type="scientific">Punica granatum</name>
    <name type="common">Pomegranate</name>
    <dbReference type="NCBI Taxonomy" id="22663"/>
    <lineage>
        <taxon>Eukaryota</taxon>
        <taxon>Viridiplantae</taxon>
        <taxon>Streptophyta</taxon>
        <taxon>Embryophyta</taxon>
        <taxon>Tracheophyta</taxon>
        <taxon>Spermatophyta</taxon>
        <taxon>Magnoliopsida</taxon>
        <taxon>eudicotyledons</taxon>
        <taxon>Gunneridae</taxon>
        <taxon>Pentapetalae</taxon>
        <taxon>rosids</taxon>
        <taxon>malvids</taxon>
        <taxon>Myrtales</taxon>
        <taxon>Lythraceae</taxon>
        <taxon>Punica</taxon>
    </lineage>
</organism>
<name>A0A2I0J0F4_PUNGR</name>
<dbReference type="AlphaFoldDB" id="A0A2I0J0F4"/>
<evidence type="ECO:0000313" key="2">
    <source>
        <dbReference type="Proteomes" id="UP000233551"/>
    </source>
</evidence>
<sequence length="190" mass="21482">MAVGNHKDIEYWRLKQVDLYCRQVQKSPFKPGIVSIGESQGCKLGKGQEAVPVAIKDLEKAMRSLDVRTRACYQGRSSDDIPSDDFIQMMITDGCFIIELLCACFNMGDKHEPSLPALSVEFFKSVGVLGESHLPWRFELKEECHHLFRSTLLPPVEVEAPIKRPYMSDLRHPNIPPRPHQNGILAYTAS</sequence>
<proteinExistence type="predicted"/>
<dbReference type="Pfam" id="PF03140">
    <property type="entry name" value="DUF247"/>
    <property type="match status" value="1"/>
</dbReference>
<keyword evidence="2" id="KW-1185">Reference proteome</keyword>